<reference evidence="1" key="1">
    <citation type="submission" date="2019-10" db="EMBL/GenBank/DDBJ databases">
        <title>Conservation and host-specific expression of non-tandemly repeated heterogenous ribosome RNA gene in arbuscular mycorrhizal fungi.</title>
        <authorList>
            <person name="Maeda T."/>
            <person name="Kobayashi Y."/>
            <person name="Nakagawa T."/>
            <person name="Ezawa T."/>
            <person name="Yamaguchi K."/>
            <person name="Bino T."/>
            <person name="Nishimoto Y."/>
            <person name="Shigenobu S."/>
            <person name="Kawaguchi M."/>
        </authorList>
    </citation>
    <scope>NUCLEOTIDE SEQUENCE</scope>
    <source>
        <strain evidence="1">HR1</strain>
    </source>
</reference>
<dbReference type="EMBL" id="BLAL01000286">
    <property type="protein sequence ID" value="GET00583.1"/>
    <property type="molecule type" value="Genomic_DNA"/>
</dbReference>
<name>A0A8H3R2M7_9GLOM</name>
<dbReference type="AlphaFoldDB" id="A0A8H3R2M7"/>
<organism evidence="1 2">
    <name type="scientific">Rhizophagus clarus</name>
    <dbReference type="NCBI Taxonomy" id="94130"/>
    <lineage>
        <taxon>Eukaryota</taxon>
        <taxon>Fungi</taxon>
        <taxon>Fungi incertae sedis</taxon>
        <taxon>Mucoromycota</taxon>
        <taxon>Glomeromycotina</taxon>
        <taxon>Glomeromycetes</taxon>
        <taxon>Glomerales</taxon>
        <taxon>Glomeraceae</taxon>
        <taxon>Rhizophagus</taxon>
    </lineage>
</organism>
<gene>
    <name evidence="1" type="ORF">RCL2_002703900</name>
</gene>
<evidence type="ECO:0000313" key="1">
    <source>
        <dbReference type="EMBL" id="GET00583.1"/>
    </source>
</evidence>
<dbReference type="Proteomes" id="UP000615446">
    <property type="component" value="Unassembled WGS sequence"/>
</dbReference>
<comment type="caution">
    <text evidence="1">The sequence shown here is derived from an EMBL/GenBank/DDBJ whole genome shotgun (WGS) entry which is preliminary data.</text>
</comment>
<protein>
    <submittedName>
        <fullName evidence="1">Uncharacterized protein</fullName>
    </submittedName>
</protein>
<sequence length="70" mass="8271">MQRKELLFQQYSNRGGRGGVDVVEWDPMDIIKKCSQLETYLLKPKSDIQADRSDENLEAYNIFLNFVPRY</sequence>
<evidence type="ECO:0000313" key="2">
    <source>
        <dbReference type="Proteomes" id="UP000615446"/>
    </source>
</evidence>
<accession>A0A8H3R2M7</accession>
<proteinExistence type="predicted"/>